<dbReference type="Proteomes" id="UP000663854">
    <property type="component" value="Unassembled WGS sequence"/>
</dbReference>
<proteinExistence type="predicted"/>
<dbReference type="AlphaFoldDB" id="A0A814L5W7"/>
<sequence length="206" mass="23808">FAEEVNIDLSSWSPSQYWEARLADNRMVGLFVIENFDETNVHFEYDKREIIDIMWFNLRANNDEMHTLRQYWKEQQRLSDPYYTALPFIEHLIFEYLPHKEEKCLLSSSSSSNNSVIDKLLGRLPNWPSTPSLSSSISPSNNAGLELLNLLQQQSKKESSELIHTETSRNAMSIVDRLNEAIRQAKCNNNNSTSTNNADHRIAVQA</sequence>
<keyword evidence="3" id="KW-1185">Reference proteome</keyword>
<reference evidence="2" key="1">
    <citation type="submission" date="2021-02" db="EMBL/GenBank/DDBJ databases">
        <authorList>
            <person name="Nowell W R."/>
        </authorList>
    </citation>
    <scope>NUCLEOTIDE SEQUENCE</scope>
</reference>
<dbReference type="EMBL" id="CAJNOL010000429">
    <property type="protein sequence ID" value="CAF1060499.1"/>
    <property type="molecule type" value="Genomic_DNA"/>
</dbReference>
<dbReference type="EMBL" id="CAJNOH010000289">
    <property type="protein sequence ID" value="CAF0985729.1"/>
    <property type="molecule type" value="Genomic_DNA"/>
</dbReference>
<feature type="non-terminal residue" evidence="2">
    <location>
        <position position="1"/>
    </location>
</feature>
<comment type="caution">
    <text evidence="2">The sequence shown here is derived from an EMBL/GenBank/DDBJ whole genome shotgun (WGS) entry which is preliminary data.</text>
</comment>
<evidence type="ECO:0000313" key="3">
    <source>
        <dbReference type="Proteomes" id="UP000663870"/>
    </source>
</evidence>
<accession>A0A814L5W7</accession>
<name>A0A814L5W7_9BILA</name>
<gene>
    <name evidence="2" type="ORF">JXQ802_LOCUS17143</name>
    <name evidence="1" type="ORF">PYM288_LOCUS13852</name>
</gene>
<evidence type="ECO:0000313" key="1">
    <source>
        <dbReference type="EMBL" id="CAF0985729.1"/>
    </source>
</evidence>
<organism evidence="2 3">
    <name type="scientific">Rotaria sordida</name>
    <dbReference type="NCBI Taxonomy" id="392033"/>
    <lineage>
        <taxon>Eukaryota</taxon>
        <taxon>Metazoa</taxon>
        <taxon>Spiralia</taxon>
        <taxon>Gnathifera</taxon>
        <taxon>Rotifera</taxon>
        <taxon>Eurotatoria</taxon>
        <taxon>Bdelloidea</taxon>
        <taxon>Philodinida</taxon>
        <taxon>Philodinidae</taxon>
        <taxon>Rotaria</taxon>
    </lineage>
</organism>
<evidence type="ECO:0000313" key="2">
    <source>
        <dbReference type="EMBL" id="CAF1060499.1"/>
    </source>
</evidence>
<dbReference type="Proteomes" id="UP000663870">
    <property type="component" value="Unassembled WGS sequence"/>
</dbReference>
<protein>
    <submittedName>
        <fullName evidence="2">Uncharacterized protein</fullName>
    </submittedName>
</protein>